<reference evidence="3 4" key="1">
    <citation type="submission" date="2021-05" db="EMBL/GenBank/DDBJ databases">
        <title>A Polyphasic approach of four new species of the genus Ohtaekwangia: Ohtaekwangia histidinii sp. nov., Ohtaekwangia cretensis sp. nov., Ohtaekwangia indiensis sp. nov., Ohtaekwangia reichenbachii sp. nov. from diverse environment.</title>
        <authorList>
            <person name="Octaviana S."/>
        </authorList>
    </citation>
    <scope>NUCLEOTIDE SEQUENCE [LARGE SCALE GENOMIC DNA]</scope>
    <source>
        <strain evidence="3 4">PWU5</strain>
    </source>
</reference>
<dbReference type="Pfam" id="PF01757">
    <property type="entry name" value="Acyl_transf_3"/>
    <property type="match status" value="1"/>
</dbReference>
<dbReference type="InterPro" id="IPR050879">
    <property type="entry name" value="Acyltransferase_3"/>
</dbReference>
<feature type="transmembrane region" description="Helical" evidence="1">
    <location>
        <begin position="237"/>
        <end position="258"/>
    </location>
</feature>
<feature type="transmembrane region" description="Helical" evidence="1">
    <location>
        <begin position="207"/>
        <end position="225"/>
    </location>
</feature>
<feature type="transmembrane region" description="Helical" evidence="1">
    <location>
        <begin position="320"/>
        <end position="345"/>
    </location>
</feature>
<keyword evidence="1" id="KW-0812">Transmembrane</keyword>
<feature type="transmembrane region" description="Helical" evidence="1">
    <location>
        <begin position="264"/>
        <end position="283"/>
    </location>
</feature>
<dbReference type="InterPro" id="IPR002656">
    <property type="entry name" value="Acyl_transf_3_dom"/>
</dbReference>
<dbReference type="AlphaFoldDB" id="A0AAP2GSF5"/>
<keyword evidence="3" id="KW-0808">Transferase</keyword>
<feature type="transmembrane region" description="Helical" evidence="1">
    <location>
        <begin position="152"/>
        <end position="170"/>
    </location>
</feature>
<accession>A0AAP2GSF5</accession>
<name>A0AAP2GSF5_9BACT</name>
<dbReference type="RefSeq" id="WP_254087241.1">
    <property type="nucleotide sequence ID" value="NZ_JAHESE010000038.1"/>
</dbReference>
<sequence length="367" mass="40996">MNDHTQAASLLNTKQHYEILDGLRGVAAIAVVIFHFMEIAIPDYNDNFIAHAYLAVDFFFCLSGFVIAYAYDKKLANIGFAKFFKQRLIRLQPLVIICSIWGLIAFIVDPFSNLWVKYADKLGIAFAASCLMIPYPLVPERYFNIFHLNPPSWSLFWEYVASIVYAVVLIRVGKKALWALVAVGAMALVYEAHHATNLGVGWSGDNFWGGGIRVFFSFLAGILVYRSGYIIRNKLGFLITSGLLLLTLVVPFSTTYNWIIEPTIVIVCFPLLIAIGAGAAPGPRAQRLCELSGNISYPLYMIHYPFIWIFMSYVETHKPTLLLMSIITVVGTLLLIGLSYLVLVFMDMPVRMFLKNKLAGSSSTVSG</sequence>
<organism evidence="3 4">
    <name type="scientific">Dawidia cretensis</name>
    <dbReference type="NCBI Taxonomy" id="2782350"/>
    <lineage>
        <taxon>Bacteria</taxon>
        <taxon>Pseudomonadati</taxon>
        <taxon>Bacteroidota</taxon>
        <taxon>Cytophagia</taxon>
        <taxon>Cytophagales</taxon>
        <taxon>Chryseotaleaceae</taxon>
        <taxon>Dawidia</taxon>
    </lineage>
</organism>
<evidence type="ECO:0000313" key="3">
    <source>
        <dbReference type="EMBL" id="MBT1711671.1"/>
    </source>
</evidence>
<evidence type="ECO:0000313" key="4">
    <source>
        <dbReference type="Proteomes" id="UP001319080"/>
    </source>
</evidence>
<dbReference type="GO" id="GO:0016747">
    <property type="term" value="F:acyltransferase activity, transferring groups other than amino-acyl groups"/>
    <property type="evidence" value="ECO:0007669"/>
    <property type="project" value="InterPro"/>
</dbReference>
<protein>
    <submittedName>
        <fullName evidence="3">Acyltransferase</fullName>
    </submittedName>
</protein>
<dbReference type="PANTHER" id="PTHR23028:SF134">
    <property type="entry name" value="PUTATIVE (AFU_ORTHOLOGUE AFUA_4G08520)-RELATED"/>
    <property type="match status" value="1"/>
</dbReference>
<dbReference type="EMBL" id="JAHESE010000038">
    <property type="protein sequence ID" value="MBT1711671.1"/>
    <property type="molecule type" value="Genomic_DNA"/>
</dbReference>
<feature type="transmembrane region" description="Helical" evidence="1">
    <location>
        <begin position="48"/>
        <end position="71"/>
    </location>
</feature>
<evidence type="ECO:0000256" key="1">
    <source>
        <dbReference type="SAM" id="Phobius"/>
    </source>
</evidence>
<feature type="domain" description="Acyltransferase 3" evidence="2">
    <location>
        <begin position="19"/>
        <end position="340"/>
    </location>
</feature>
<dbReference type="Proteomes" id="UP001319080">
    <property type="component" value="Unassembled WGS sequence"/>
</dbReference>
<feature type="transmembrane region" description="Helical" evidence="1">
    <location>
        <begin position="91"/>
        <end position="108"/>
    </location>
</feature>
<proteinExistence type="predicted"/>
<keyword evidence="3" id="KW-0012">Acyltransferase</keyword>
<gene>
    <name evidence="3" type="ORF">KK062_25735</name>
</gene>
<comment type="caution">
    <text evidence="3">The sequence shown here is derived from an EMBL/GenBank/DDBJ whole genome shotgun (WGS) entry which is preliminary data.</text>
</comment>
<keyword evidence="4" id="KW-1185">Reference proteome</keyword>
<keyword evidence="1" id="KW-1133">Transmembrane helix</keyword>
<evidence type="ECO:0000259" key="2">
    <source>
        <dbReference type="Pfam" id="PF01757"/>
    </source>
</evidence>
<feature type="transmembrane region" description="Helical" evidence="1">
    <location>
        <begin position="295"/>
        <end position="314"/>
    </location>
</feature>
<dbReference type="PANTHER" id="PTHR23028">
    <property type="entry name" value="ACETYLTRANSFERASE"/>
    <property type="match status" value="1"/>
</dbReference>
<feature type="transmembrane region" description="Helical" evidence="1">
    <location>
        <begin position="21"/>
        <end position="42"/>
    </location>
</feature>
<feature type="transmembrane region" description="Helical" evidence="1">
    <location>
        <begin position="177"/>
        <end position="195"/>
    </location>
</feature>
<keyword evidence="1" id="KW-0472">Membrane</keyword>